<dbReference type="RefSeq" id="WP_317517950.1">
    <property type="nucleotide sequence ID" value="NZ_JAPTHD010000011.1"/>
</dbReference>
<feature type="transmembrane region" description="Helical" evidence="6">
    <location>
        <begin position="20"/>
        <end position="39"/>
    </location>
</feature>
<dbReference type="Pfam" id="PF07690">
    <property type="entry name" value="MFS_1"/>
    <property type="match status" value="1"/>
</dbReference>
<feature type="transmembrane region" description="Helical" evidence="6">
    <location>
        <begin position="92"/>
        <end position="111"/>
    </location>
</feature>
<dbReference type="PANTHER" id="PTHR23505">
    <property type="entry name" value="SPINSTER"/>
    <property type="match status" value="1"/>
</dbReference>
<keyword evidence="9" id="KW-1185">Reference proteome</keyword>
<name>A0ABU4A157_9SPHN</name>
<feature type="transmembrane region" description="Helical" evidence="6">
    <location>
        <begin position="274"/>
        <end position="301"/>
    </location>
</feature>
<feature type="transmembrane region" description="Helical" evidence="6">
    <location>
        <begin position="338"/>
        <end position="355"/>
    </location>
</feature>
<gene>
    <name evidence="8" type="ORF">O0R41_17870</name>
</gene>
<evidence type="ECO:0000256" key="2">
    <source>
        <dbReference type="ARBA" id="ARBA00022448"/>
    </source>
</evidence>
<keyword evidence="5 6" id="KW-0472">Membrane</keyword>
<evidence type="ECO:0000259" key="7">
    <source>
        <dbReference type="PROSITE" id="PS50850"/>
    </source>
</evidence>
<evidence type="ECO:0000256" key="4">
    <source>
        <dbReference type="ARBA" id="ARBA00022989"/>
    </source>
</evidence>
<feature type="transmembrane region" description="Helical" evidence="6">
    <location>
        <begin position="409"/>
        <end position="429"/>
    </location>
</feature>
<organism evidence="8 9">
    <name type="scientific">Sphingobium naphthae</name>
    <dbReference type="NCBI Taxonomy" id="1886786"/>
    <lineage>
        <taxon>Bacteria</taxon>
        <taxon>Pseudomonadati</taxon>
        <taxon>Pseudomonadota</taxon>
        <taxon>Alphaproteobacteria</taxon>
        <taxon>Sphingomonadales</taxon>
        <taxon>Sphingomonadaceae</taxon>
        <taxon>Sphingobium</taxon>
    </lineage>
</organism>
<feature type="transmembrane region" description="Helical" evidence="6">
    <location>
        <begin position="59"/>
        <end position="80"/>
    </location>
</feature>
<dbReference type="InterPro" id="IPR020846">
    <property type="entry name" value="MFS_dom"/>
</dbReference>
<dbReference type="PANTHER" id="PTHR23505:SF79">
    <property type="entry name" value="PROTEIN SPINSTER"/>
    <property type="match status" value="1"/>
</dbReference>
<dbReference type="PROSITE" id="PS50850">
    <property type="entry name" value="MFS"/>
    <property type="match status" value="1"/>
</dbReference>
<feature type="transmembrane region" description="Helical" evidence="6">
    <location>
        <begin position="192"/>
        <end position="213"/>
    </location>
</feature>
<evidence type="ECO:0000313" key="9">
    <source>
        <dbReference type="Proteomes" id="UP001185984"/>
    </source>
</evidence>
<feature type="transmembrane region" description="Helical" evidence="6">
    <location>
        <begin position="150"/>
        <end position="172"/>
    </location>
</feature>
<feature type="transmembrane region" description="Helical" evidence="6">
    <location>
        <begin position="117"/>
        <end position="138"/>
    </location>
</feature>
<accession>A0ABU4A157</accession>
<dbReference type="InterPro" id="IPR011701">
    <property type="entry name" value="MFS"/>
</dbReference>
<comment type="caution">
    <text evidence="8">The sequence shown here is derived from an EMBL/GenBank/DDBJ whole genome shotgun (WGS) entry which is preliminary data.</text>
</comment>
<evidence type="ECO:0000256" key="6">
    <source>
        <dbReference type="SAM" id="Phobius"/>
    </source>
</evidence>
<dbReference type="InterPro" id="IPR036259">
    <property type="entry name" value="MFS_trans_sf"/>
</dbReference>
<sequence length="446" mass="47323">MDEMMVESRAVPSSGYPPIAQAWAVIAILALVTLFSQLDRQLPALLVRPLKAEFTLSDTQFSVLQGYAFAIFYTLMGLPLGRLVDRTHRRNLILLGIAVWSAMTVFAGFATSYNQLLLARVGVGIGEAVLAPAAYSIIADYVAPQRRGRALGFYYVSLAIGSGASLLLGGLILRLVPPEGIAFAGVGTLAPWQLTFILAGLPGLPLMLLMLFVREPARQELRGMPTASIGDLLRYVTAHRATFSRLLTYPALIAAIGYGTLAWAPAFFERQHGMAIAQVGMILGVLVAAGGLVGTLISGFLSDRWMAQGRPAARFRVTLVSWTVIVPSASLWPLMPNAPLAFALLTFAIAGFAIGQAAAPPSVQDVFPNAMRGQAIALYLLLGGLVGIGLGPMLVALVTDHVFGDPSRLGLSLVVVAVPMTLLGLWMSLSGQKPYARTLAAIQAGE</sequence>
<proteinExistence type="predicted"/>
<dbReference type="EMBL" id="JAPTHD010000011">
    <property type="protein sequence ID" value="MDV5825475.1"/>
    <property type="molecule type" value="Genomic_DNA"/>
</dbReference>
<keyword evidence="2" id="KW-0813">Transport</keyword>
<keyword evidence="3 6" id="KW-0812">Transmembrane</keyword>
<dbReference type="InterPro" id="IPR044770">
    <property type="entry name" value="MFS_spinster-like"/>
</dbReference>
<feature type="transmembrane region" description="Helical" evidence="6">
    <location>
        <begin position="376"/>
        <end position="397"/>
    </location>
</feature>
<evidence type="ECO:0000256" key="3">
    <source>
        <dbReference type="ARBA" id="ARBA00022692"/>
    </source>
</evidence>
<protein>
    <submittedName>
        <fullName evidence="8">MFS transporter</fullName>
    </submittedName>
</protein>
<evidence type="ECO:0000256" key="5">
    <source>
        <dbReference type="ARBA" id="ARBA00023136"/>
    </source>
</evidence>
<feature type="transmembrane region" description="Helical" evidence="6">
    <location>
        <begin position="313"/>
        <end position="332"/>
    </location>
</feature>
<dbReference type="SUPFAM" id="SSF103473">
    <property type="entry name" value="MFS general substrate transporter"/>
    <property type="match status" value="1"/>
</dbReference>
<feature type="transmembrane region" description="Helical" evidence="6">
    <location>
        <begin position="246"/>
        <end position="268"/>
    </location>
</feature>
<comment type="subcellular location">
    <subcellularLocation>
        <location evidence="1">Membrane</location>
        <topology evidence="1">Multi-pass membrane protein</topology>
    </subcellularLocation>
</comment>
<feature type="domain" description="Major facilitator superfamily (MFS) profile" evidence="7">
    <location>
        <begin position="25"/>
        <end position="432"/>
    </location>
</feature>
<keyword evidence="4 6" id="KW-1133">Transmembrane helix</keyword>
<dbReference type="Proteomes" id="UP001185984">
    <property type="component" value="Unassembled WGS sequence"/>
</dbReference>
<evidence type="ECO:0000313" key="8">
    <source>
        <dbReference type="EMBL" id="MDV5825475.1"/>
    </source>
</evidence>
<evidence type="ECO:0000256" key="1">
    <source>
        <dbReference type="ARBA" id="ARBA00004141"/>
    </source>
</evidence>
<reference evidence="9" key="1">
    <citation type="journal article" date="2022" name="J Environ Chem Eng">
        <title>Biodegradation of petroleum oil using a constructed nonpathogenic and heavy metal-tolerant bacterial consortium isolated from marine sponges.</title>
        <authorList>
            <person name="Dechsakulwatana C."/>
            <person name="Rungsihiranrut A."/>
            <person name="Muangchinda C."/>
            <person name="Ningthoujam R."/>
            <person name="Klankeo P."/>
            <person name="Pinyakong O."/>
        </authorList>
    </citation>
    <scope>NUCLEOTIDE SEQUENCE [LARGE SCALE GENOMIC DNA]</scope>
    <source>
        <strain evidence="9">MO2-4</strain>
    </source>
</reference>
<dbReference type="Gene3D" id="1.20.1250.20">
    <property type="entry name" value="MFS general substrate transporter like domains"/>
    <property type="match status" value="1"/>
</dbReference>